<dbReference type="PANTHER" id="PTHR21621">
    <property type="entry name" value="RIBOSOMAL PROTEIN S6 MODIFICATION PROTEIN"/>
    <property type="match status" value="1"/>
</dbReference>
<evidence type="ECO:0000256" key="2">
    <source>
        <dbReference type="SAM" id="MobiDB-lite"/>
    </source>
</evidence>
<protein>
    <recommendedName>
        <fullName evidence="3">ATP-grasp domain-containing protein</fullName>
    </recommendedName>
</protein>
<dbReference type="KEGG" id="fal:FRAAL0877"/>
<gene>
    <name evidence="4" type="ordered locus">FRAAL0877</name>
</gene>
<dbReference type="EMBL" id="CT573213">
    <property type="protein sequence ID" value="CAJ59545.1"/>
    <property type="molecule type" value="Genomic_DNA"/>
</dbReference>
<dbReference type="HOGENOM" id="CLU_055286_2_0_11"/>
<proteinExistence type="predicted"/>
<sequence>MGSPGSQAAPPRDAGDGPPDHVAAPIYAIGLGSDGTWRHFVDGAGRRGAGVVAIDLADVVRTGDWRLAIPDDGASRLVTGRQALDLDPAGGYFVRLADLSSLEAAPRLAARWRALVGALAAWLDHVPGPVANRPSAWADNGAKPLHEARLARAGFAVPESLTSSDGERLWAFAAAGPTIVKPLSGVRARTRRVAPGEFTVAAGFSTGRGPVHLQRYVAGVDVRVHVCGGAVHAQQIVRRRSDGDGQGAAAVDYRELDAADLEFSDVDLPGDLVRLLVAATAESGLLLAGWDLRVDGDRYWVLEANPMPGYDWYDRRAGGVVTASLVDLLTRRPAAFGPAVDRPTVDQPTADQPTVDHAAPVTTTPGPAARRMG</sequence>
<dbReference type="GO" id="GO:0009432">
    <property type="term" value="P:SOS response"/>
    <property type="evidence" value="ECO:0007669"/>
    <property type="project" value="TreeGrafter"/>
</dbReference>
<feature type="compositionally biased region" description="Low complexity" evidence="2">
    <location>
        <begin position="358"/>
        <end position="373"/>
    </location>
</feature>
<name>Q0RSB9_FRAAA</name>
<dbReference type="GO" id="GO:0005524">
    <property type="term" value="F:ATP binding"/>
    <property type="evidence" value="ECO:0007669"/>
    <property type="project" value="UniProtKB-UniRule"/>
</dbReference>
<evidence type="ECO:0000313" key="4">
    <source>
        <dbReference type="EMBL" id="CAJ59545.1"/>
    </source>
</evidence>
<keyword evidence="1" id="KW-0547">Nucleotide-binding</keyword>
<evidence type="ECO:0000256" key="1">
    <source>
        <dbReference type="PROSITE-ProRule" id="PRU00409"/>
    </source>
</evidence>
<dbReference type="Proteomes" id="UP000000657">
    <property type="component" value="Chromosome"/>
</dbReference>
<organism evidence="4 5">
    <name type="scientific">Frankia alni (strain DSM 45986 / CECT 9034 / ACN14a)</name>
    <dbReference type="NCBI Taxonomy" id="326424"/>
    <lineage>
        <taxon>Bacteria</taxon>
        <taxon>Bacillati</taxon>
        <taxon>Actinomycetota</taxon>
        <taxon>Actinomycetes</taxon>
        <taxon>Frankiales</taxon>
        <taxon>Frankiaceae</taxon>
        <taxon>Frankia</taxon>
    </lineage>
</organism>
<dbReference type="AlphaFoldDB" id="Q0RSB9"/>
<dbReference type="InterPro" id="IPR011761">
    <property type="entry name" value="ATP-grasp"/>
</dbReference>
<dbReference type="GO" id="GO:0046872">
    <property type="term" value="F:metal ion binding"/>
    <property type="evidence" value="ECO:0007669"/>
    <property type="project" value="InterPro"/>
</dbReference>
<feature type="region of interest" description="Disordered" evidence="2">
    <location>
        <begin position="339"/>
        <end position="373"/>
    </location>
</feature>
<dbReference type="RefSeq" id="WP_011602110.1">
    <property type="nucleotide sequence ID" value="NC_008278.1"/>
</dbReference>
<feature type="domain" description="ATP-grasp" evidence="3">
    <location>
        <begin position="147"/>
        <end position="330"/>
    </location>
</feature>
<dbReference type="GO" id="GO:0018169">
    <property type="term" value="F:ribosomal S6-glutamic acid ligase activity"/>
    <property type="evidence" value="ECO:0007669"/>
    <property type="project" value="TreeGrafter"/>
</dbReference>
<dbReference type="PANTHER" id="PTHR21621:SF0">
    <property type="entry name" value="BETA-CITRYLGLUTAMATE SYNTHASE B-RELATED"/>
    <property type="match status" value="1"/>
</dbReference>
<dbReference type="eggNOG" id="COG0189">
    <property type="taxonomic scope" value="Bacteria"/>
</dbReference>
<accession>Q0RSB9</accession>
<evidence type="ECO:0000259" key="3">
    <source>
        <dbReference type="PROSITE" id="PS50975"/>
    </source>
</evidence>
<dbReference type="SUPFAM" id="SSF56059">
    <property type="entry name" value="Glutathione synthetase ATP-binding domain-like"/>
    <property type="match status" value="1"/>
</dbReference>
<reference evidence="4 5" key="1">
    <citation type="journal article" date="2007" name="Genome Res.">
        <title>Genome characteristics of facultatively symbiotic Frankia sp. strains reflect host range and host plant biogeography.</title>
        <authorList>
            <person name="Normand P."/>
            <person name="Lapierre P."/>
            <person name="Tisa L.S."/>
            <person name="Gogarten J.P."/>
            <person name="Alloisio N."/>
            <person name="Bagnarol E."/>
            <person name="Bassi C.A."/>
            <person name="Berry A.M."/>
            <person name="Bickhart D.M."/>
            <person name="Choisne N."/>
            <person name="Couloux A."/>
            <person name="Cournoyer B."/>
            <person name="Cruveiller S."/>
            <person name="Daubin V."/>
            <person name="Demange N."/>
            <person name="Francino M.P."/>
            <person name="Goltsman E."/>
            <person name="Huang Y."/>
            <person name="Kopp O.R."/>
            <person name="Labarre L."/>
            <person name="Lapidus A."/>
            <person name="Lavire C."/>
            <person name="Marechal J."/>
            <person name="Martinez M."/>
            <person name="Mastronunzio J.E."/>
            <person name="Mullin B.C."/>
            <person name="Niemann J."/>
            <person name="Pujic P."/>
            <person name="Rawnsley T."/>
            <person name="Rouy Z."/>
            <person name="Schenowitz C."/>
            <person name="Sellstedt A."/>
            <person name="Tavares F."/>
            <person name="Tomkins J.P."/>
            <person name="Vallenet D."/>
            <person name="Valverde C."/>
            <person name="Wall L.G."/>
            <person name="Wang Y."/>
            <person name="Medigue C."/>
            <person name="Benson D.R."/>
        </authorList>
    </citation>
    <scope>NUCLEOTIDE SEQUENCE [LARGE SCALE GENOMIC DNA]</scope>
    <source>
        <strain evidence="5">DSM 45986 / CECT 9034 / ACN14a</strain>
    </source>
</reference>
<dbReference type="STRING" id="326424.FRAAL0877"/>
<keyword evidence="5" id="KW-1185">Reference proteome</keyword>
<dbReference type="PROSITE" id="PS50975">
    <property type="entry name" value="ATP_GRASP"/>
    <property type="match status" value="1"/>
</dbReference>
<dbReference type="Gene3D" id="3.30.470.20">
    <property type="entry name" value="ATP-grasp fold, B domain"/>
    <property type="match status" value="1"/>
</dbReference>
<evidence type="ECO:0000313" key="5">
    <source>
        <dbReference type="Proteomes" id="UP000000657"/>
    </source>
</evidence>
<keyword evidence="1" id="KW-0067">ATP-binding</keyword>
<dbReference type="GO" id="GO:0005737">
    <property type="term" value="C:cytoplasm"/>
    <property type="evidence" value="ECO:0007669"/>
    <property type="project" value="TreeGrafter"/>
</dbReference>